<dbReference type="SMART" id="SM00906">
    <property type="entry name" value="Fungal_trans"/>
    <property type="match status" value="1"/>
</dbReference>
<dbReference type="InterPro" id="IPR007219">
    <property type="entry name" value="XnlR_reg_dom"/>
</dbReference>
<dbReference type="InterPro" id="IPR001138">
    <property type="entry name" value="Zn2Cys6_DnaBD"/>
</dbReference>
<evidence type="ECO:0000256" key="1">
    <source>
        <dbReference type="ARBA" id="ARBA00022723"/>
    </source>
</evidence>
<dbReference type="Gene3D" id="4.10.240.10">
    <property type="entry name" value="Zn(2)-C6 fungal-type DNA-binding domain"/>
    <property type="match status" value="1"/>
</dbReference>
<evidence type="ECO:0000256" key="3">
    <source>
        <dbReference type="ARBA" id="ARBA00023125"/>
    </source>
</evidence>
<organism evidence="7 8">
    <name type="scientific">Aspergillus pseudoustus</name>
    <dbReference type="NCBI Taxonomy" id="1810923"/>
    <lineage>
        <taxon>Eukaryota</taxon>
        <taxon>Fungi</taxon>
        <taxon>Dikarya</taxon>
        <taxon>Ascomycota</taxon>
        <taxon>Pezizomycotina</taxon>
        <taxon>Eurotiomycetes</taxon>
        <taxon>Eurotiomycetidae</taxon>
        <taxon>Eurotiales</taxon>
        <taxon>Aspergillaceae</taxon>
        <taxon>Aspergillus</taxon>
        <taxon>Aspergillus subgen. Nidulantes</taxon>
    </lineage>
</organism>
<accession>A0ABR4IWU4</accession>
<reference evidence="7 8" key="1">
    <citation type="submission" date="2024-07" db="EMBL/GenBank/DDBJ databases">
        <title>Section-level genome sequencing and comparative genomics of Aspergillus sections Usti and Cavernicolus.</title>
        <authorList>
            <consortium name="Lawrence Berkeley National Laboratory"/>
            <person name="Nybo J.L."/>
            <person name="Vesth T.C."/>
            <person name="Theobald S."/>
            <person name="Frisvad J.C."/>
            <person name="Larsen T.O."/>
            <person name="Kjaerboelling I."/>
            <person name="Rothschild-Mancinelli K."/>
            <person name="Lyhne E.K."/>
            <person name="Kogle M.E."/>
            <person name="Barry K."/>
            <person name="Clum A."/>
            <person name="Na H."/>
            <person name="Ledsgaard L."/>
            <person name="Lin J."/>
            <person name="Lipzen A."/>
            <person name="Kuo A."/>
            <person name="Riley R."/>
            <person name="Mondo S."/>
            <person name="Labutti K."/>
            <person name="Haridas S."/>
            <person name="Pangalinan J."/>
            <person name="Salamov A.A."/>
            <person name="Simmons B.A."/>
            <person name="Magnuson J.K."/>
            <person name="Chen J."/>
            <person name="Drula E."/>
            <person name="Henrissat B."/>
            <person name="Wiebenga A."/>
            <person name="Lubbers R.J."/>
            <person name="Gomes A.C."/>
            <person name="Makela M.R."/>
            <person name="Stajich J."/>
            <person name="Grigoriev I.V."/>
            <person name="Mortensen U.H."/>
            <person name="De Vries R.P."/>
            <person name="Baker S.E."/>
            <person name="Andersen M.R."/>
        </authorList>
    </citation>
    <scope>NUCLEOTIDE SEQUENCE [LARGE SCALE GENOMIC DNA]</scope>
    <source>
        <strain evidence="7 8">CBS 123904</strain>
    </source>
</reference>
<evidence type="ECO:0000259" key="6">
    <source>
        <dbReference type="PROSITE" id="PS50048"/>
    </source>
</evidence>
<gene>
    <name evidence="7" type="ORF">BJY01DRAFT_254337</name>
</gene>
<evidence type="ECO:0000256" key="2">
    <source>
        <dbReference type="ARBA" id="ARBA00023015"/>
    </source>
</evidence>
<dbReference type="PANTHER" id="PTHR47424:SF9">
    <property type="entry name" value="TAH-2"/>
    <property type="match status" value="1"/>
</dbReference>
<comment type="caution">
    <text evidence="7">The sequence shown here is derived from an EMBL/GenBank/DDBJ whole genome shotgun (WGS) entry which is preliminary data.</text>
</comment>
<name>A0ABR4IWU4_9EURO</name>
<keyword evidence="8" id="KW-1185">Reference proteome</keyword>
<evidence type="ECO:0000256" key="5">
    <source>
        <dbReference type="ARBA" id="ARBA00023242"/>
    </source>
</evidence>
<dbReference type="CDD" id="cd00067">
    <property type="entry name" value="GAL4"/>
    <property type="match status" value="1"/>
</dbReference>
<evidence type="ECO:0000313" key="7">
    <source>
        <dbReference type="EMBL" id="KAL2831298.1"/>
    </source>
</evidence>
<dbReference type="CDD" id="cd12148">
    <property type="entry name" value="fungal_TF_MHR"/>
    <property type="match status" value="1"/>
</dbReference>
<keyword evidence="1" id="KW-0479">Metal-binding</keyword>
<dbReference type="InterPro" id="IPR051127">
    <property type="entry name" value="Fungal_SecMet_Regulators"/>
</dbReference>
<keyword evidence="4" id="KW-0804">Transcription</keyword>
<keyword evidence="5" id="KW-0539">Nucleus</keyword>
<protein>
    <recommendedName>
        <fullName evidence="6">Zn(2)-C6 fungal-type domain-containing protein</fullName>
    </recommendedName>
</protein>
<proteinExistence type="predicted"/>
<dbReference type="Proteomes" id="UP001610446">
    <property type="component" value="Unassembled WGS sequence"/>
</dbReference>
<evidence type="ECO:0000313" key="8">
    <source>
        <dbReference type="Proteomes" id="UP001610446"/>
    </source>
</evidence>
<evidence type="ECO:0000256" key="4">
    <source>
        <dbReference type="ARBA" id="ARBA00023163"/>
    </source>
</evidence>
<dbReference type="PROSITE" id="PS50048">
    <property type="entry name" value="ZN2_CY6_FUNGAL_2"/>
    <property type="match status" value="1"/>
</dbReference>
<dbReference type="Pfam" id="PF00172">
    <property type="entry name" value="Zn_clus"/>
    <property type="match status" value="1"/>
</dbReference>
<keyword evidence="2" id="KW-0805">Transcription regulation</keyword>
<dbReference type="PROSITE" id="PS00463">
    <property type="entry name" value="ZN2_CY6_FUNGAL_1"/>
    <property type="match status" value="1"/>
</dbReference>
<dbReference type="SMART" id="SM00066">
    <property type="entry name" value="GAL4"/>
    <property type="match status" value="1"/>
</dbReference>
<feature type="domain" description="Zn(2)-C6 fungal-type" evidence="6">
    <location>
        <begin position="32"/>
        <end position="63"/>
    </location>
</feature>
<sequence length="681" mass="76120">MATLAAMPVSTSLIPTLDSHQGVERPTRRRKACDNCRRRKERCDGLQPCGRCKRRRVDGECRRLLPVCHSSQQQRKRSSPATELLPTAAAQDFLHPNHDQSSPFLTTICTDIFTSSSTDSIVFHTTHLIRNSYGAYIVALGPCTFTEEPPEGDLVDEHPTVSANEADVNVEPQRPSPADARYYLKWYARATSCVFDLFAYDELEAEIIPWLDEPVSADARSCAYFLVLAIGAQCAPHDHETRADSYFSHGQYLASTKFIGTSSMPMVRIYCLIAMYLLNASRLNVASMHLSVATRAAQGLGVHRADISALFSATETSNRERVWKVLRVLDLFLSTCLGQQPSTTETRDTNTQQEYSASTDLCNIFEKILSEIYAKQDLSPTALQQVSRHHREWASRFRDGLMTDHISAEEESSATRDGNKQPNIGLCHPKEAYYWTILLVTRPYLLNLVQTHLSCAAYSVRSPVTDNLYTYPGLDRESDSLLAHASVNSAVLSIDLLQGLLKAEEIPKRLPYVVNSVVNSALVLGLGFFADLDRLFPLNYAMGQGEKLLDRFQAHDPTAKWSLQIVQNLHNACNDFVKRRCERQLKRQRALAEGLFGEVKSCLAGDPSSPGSPGQANGHVDGIPFENEGMNNMFNTPLTDVLASLQFEENNAIWTQLFCDVQPDELWKSASQPEEAGYRWI</sequence>
<dbReference type="PANTHER" id="PTHR47424">
    <property type="entry name" value="REGULATORY PROTEIN GAL4"/>
    <property type="match status" value="1"/>
</dbReference>
<dbReference type="EMBL" id="JBFXLU010000287">
    <property type="protein sequence ID" value="KAL2831298.1"/>
    <property type="molecule type" value="Genomic_DNA"/>
</dbReference>
<dbReference type="InterPro" id="IPR036864">
    <property type="entry name" value="Zn2-C6_fun-type_DNA-bd_sf"/>
</dbReference>
<dbReference type="SUPFAM" id="SSF57701">
    <property type="entry name" value="Zn2/Cys6 DNA-binding domain"/>
    <property type="match status" value="1"/>
</dbReference>
<keyword evidence="3" id="KW-0238">DNA-binding</keyword>
<dbReference type="Pfam" id="PF04082">
    <property type="entry name" value="Fungal_trans"/>
    <property type="match status" value="1"/>
</dbReference>